<comment type="subunit">
    <text evidence="4 7">Homododecamer.</text>
</comment>
<protein>
    <recommendedName>
        <fullName evidence="5 7">3-dehydroquinate dehydratase</fullName>
        <shortName evidence="7">3-dehydroquinase</shortName>
        <ecNumber evidence="5 7">4.2.1.10</ecNumber>
    </recommendedName>
    <alternativeName>
        <fullName evidence="7">Type II DHQase</fullName>
    </alternativeName>
</protein>
<evidence type="ECO:0000256" key="2">
    <source>
        <dbReference type="ARBA" id="ARBA00004902"/>
    </source>
</evidence>
<comment type="caution">
    <text evidence="11">The sequence shown here is derived from an EMBL/GenBank/DDBJ whole genome shotgun (WGS) entry which is preliminary data.</text>
</comment>
<feature type="active site" description="Proton acceptor" evidence="7 8">
    <location>
        <position position="22"/>
    </location>
</feature>
<feature type="binding site" evidence="7 9">
    <location>
        <position position="109"/>
    </location>
    <ligand>
        <name>substrate</name>
    </ligand>
</feature>
<evidence type="ECO:0000256" key="6">
    <source>
        <dbReference type="ARBA" id="ARBA00023239"/>
    </source>
</evidence>
<comment type="similarity">
    <text evidence="3 7">Belongs to the type-II 3-dehydroquinase family.</text>
</comment>
<feature type="binding site" evidence="7 9">
    <location>
        <begin position="99"/>
        <end position="100"/>
    </location>
    <ligand>
        <name>substrate</name>
    </ligand>
</feature>
<feature type="binding site" evidence="7 9">
    <location>
        <position position="85"/>
    </location>
    <ligand>
        <name>substrate</name>
    </ligand>
</feature>
<dbReference type="SUPFAM" id="SSF52304">
    <property type="entry name" value="Type II 3-dehydroquinate dehydratase"/>
    <property type="match status" value="1"/>
</dbReference>
<dbReference type="NCBIfam" id="NF003805">
    <property type="entry name" value="PRK05395.1-2"/>
    <property type="match status" value="1"/>
</dbReference>
<comment type="catalytic activity">
    <reaction evidence="1 7">
        <text>3-dehydroquinate = 3-dehydroshikimate + H2O</text>
        <dbReference type="Rhea" id="RHEA:21096"/>
        <dbReference type="ChEBI" id="CHEBI:15377"/>
        <dbReference type="ChEBI" id="CHEBI:16630"/>
        <dbReference type="ChEBI" id="CHEBI:32364"/>
        <dbReference type="EC" id="4.2.1.10"/>
    </reaction>
</comment>
<dbReference type="NCBIfam" id="TIGR01088">
    <property type="entry name" value="aroQ"/>
    <property type="match status" value="1"/>
</dbReference>
<dbReference type="PANTHER" id="PTHR21272">
    <property type="entry name" value="CATABOLIC 3-DEHYDROQUINASE"/>
    <property type="match status" value="1"/>
</dbReference>
<name>A0A7V3RF05_9BACT</name>
<evidence type="ECO:0000256" key="9">
    <source>
        <dbReference type="PIRSR" id="PIRSR001399-2"/>
    </source>
</evidence>
<dbReference type="HAMAP" id="MF_00169">
    <property type="entry name" value="AroQ"/>
    <property type="match status" value="1"/>
</dbReference>
<dbReference type="PANTHER" id="PTHR21272:SF3">
    <property type="entry name" value="CATABOLIC 3-DEHYDROQUINASE"/>
    <property type="match status" value="1"/>
</dbReference>
<evidence type="ECO:0000256" key="10">
    <source>
        <dbReference type="PIRSR" id="PIRSR001399-3"/>
    </source>
</evidence>
<reference evidence="11" key="1">
    <citation type="journal article" date="2020" name="mSystems">
        <title>Genome- and Community-Level Interaction Insights into Carbon Utilization and Element Cycling Functions of Hydrothermarchaeota in Hydrothermal Sediment.</title>
        <authorList>
            <person name="Zhou Z."/>
            <person name="Liu Y."/>
            <person name="Xu W."/>
            <person name="Pan J."/>
            <person name="Luo Z.H."/>
            <person name="Li M."/>
        </authorList>
    </citation>
    <scope>NUCLEOTIDE SEQUENCE [LARGE SCALE GENOMIC DNA]</scope>
    <source>
        <strain evidence="11">SpSt-966</strain>
    </source>
</reference>
<dbReference type="InterPro" id="IPR001874">
    <property type="entry name" value="DHquinase_II"/>
</dbReference>
<feature type="binding site" evidence="7 9">
    <location>
        <position position="78"/>
    </location>
    <ligand>
        <name>substrate</name>
    </ligand>
</feature>
<keyword evidence="6 7" id="KW-0456">Lyase</keyword>
<dbReference type="NCBIfam" id="NF003807">
    <property type="entry name" value="PRK05395.1-4"/>
    <property type="match status" value="1"/>
</dbReference>
<evidence type="ECO:0000256" key="4">
    <source>
        <dbReference type="ARBA" id="ARBA00011193"/>
    </source>
</evidence>
<feature type="active site" description="Proton donor" evidence="7 8">
    <location>
        <position position="98"/>
    </location>
</feature>
<dbReference type="EC" id="4.2.1.10" evidence="5 7"/>
<dbReference type="GO" id="GO:0009423">
    <property type="term" value="P:chorismate biosynthetic process"/>
    <property type="evidence" value="ECO:0007669"/>
    <property type="project" value="UniProtKB-UniRule"/>
</dbReference>
<evidence type="ECO:0000313" key="11">
    <source>
        <dbReference type="EMBL" id="HGE75410.1"/>
    </source>
</evidence>
<dbReference type="GO" id="GO:0019631">
    <property type="term" value="P:quinate catabolic process"/>
    <property type="evidence" value="ECO:0007669"/>
    <property type="project" value="TreeGrafter"/>
</dbReference>
<evidence type="ECO:0000256" key="1">
    <source>
        <dbReference type="ARBA" id="ARBA00001864"/>
    </source>
</evidence>
<gene>
    <name evidence="7 11" type="primary">aroQ</name>
    <name evidence="11" type="ORF">ENX73_04725</name>
</gene>
<dbReference type="CDD" id="cd00466">
    <property type="entry name" value="DHQase_II"/>
    <property type="match status" value="1"/>
</dbReference>
<sequence length="142" mass="16155">MIIHIINGPNLNVLGRRDQSIYGKVGYEELIERIKSFALSKEIRTEFFQSNHEGQLIDYIQSLDDSDGLVINPGAFAHYSYAIHDALEIFKGPKVEVHLSNIFKREEFRSKSVITPACDGVISGLGWYGYILGIEFIMEKMK</sequence>
<proteinExistence type="inferred from homology"/>
<dbReference type="EMBL" id="DTPE01000190">
    <property type="protein sequence ID" value="HGE75410.1"/>
    <property type="molecule type" value="Genomic_DNA"/>
</dbReference>
<feature type="site" description="Transition state stabilizer" evidence="7 10">
    <location>
        <position position="17"/>
    </location>
</feature>
<evidence type="ECO:0000256" key="8">
    <source>
        <dbReference type="PIRSR" id="PIRSR001399-1"/>
    </source>
</evidence>
<dbReference type="GO" id="GO:0009073">
    <property type="term" value="P:aromatic amino acid family biosynthetic process"/>
    <property type="evidence" value="ECO:0007669"/>
    <property type="project" value="UniProtKB-KW"/>
</dbReference>
<comment type="function">
    <text evidence="7">Catalyzes a trans-dehydration via an enolate intermediate.</text>
</comment>
<dbReference type="AlphaFoldDB" id="A0A7V3RF05"/>
<feature type="binding site" evidence="7 9">
    <location>
        <position position="72"/>
    </location>
    <ligand>
        <name>substrate</name>
    </ligand>
</feature>
<dbReference type="PIRSF" id="PIRSF001399">
    <property type="entry name" value="DHquinase_II"/>
    <property type="match status" value="1"/>
</dbReference>
<dbReference type="UniPathway" id="UPA00053">
    <property type="reaction ID" value="UER00086"/>
</dbReference>
<dbReference type="InterPro" id="IPR036441">
    <property type="entry name" value="DHquinase_II_sf"/>
</dbReference>
<dbReference type="PROSITE" id="PS01029">
    <property type="entry name" value="DEHYDROQUINASE_II"/>
    <property type="match status" value="1"/>
</dbReference>
<evidence type="ECO:0000256" key="7">
    <source>
        <dbReference type="HAMAP-Rule" id="MF_00169"/>
    </source>
</evidence>
<evidence type="ECO:0000256" key="5">
    <source>
        <dbReference type="ARBA" id="ARBA00012060"/>
    </source>
</evidence>
<dbReference type="InterPro" id="IPR018509">
    <property type="entry name" value="DHquinase_II_CS"/>
</dbReference>
<keyword evidence="7" id="KW-0028">Amino-acid biosynthesis</keyword>
<dbReference type="GO" id="GO:0008652">
    <property type="term" value="P:amino acid biosynthetic process"/>
    <property type="evidence" value="ECO:0007669"/>
    <property type="project" value="UniProtKB-KW"/>
</dbReference>
<keyword evidence="7" id="KW-0057">Aromatic amino acid biosynthesis</keyword>
<dbReference type="Pfam" id="PF01220">
    <property type="entry name" value="DHquinase_II"/>
    <property type="match status" value="1"/>
</dbReference>
<evidence type="ECO:0000256" key="3">
    <source>
        <dbReference type="ARBA" id="ARBA00011037"/>
    </source>
</evidence>
<dbReference type="Gene3D" id="3.40.50.9100">
    <property type="entry name" value="Dehydroquinase, class II"/>
    <property type="match status" value="1"/>
</dbReference>
<accession>A0A7V3RF05</accession>
<organism evidence="11">
    <name type="scientific">Mesoaciditoga lauensis</name>
    <dbReference type="NCBI Taxonomy" id="1495039"/>
    <lineage>
        <taxon>Bacteria</taxon>
        <taxon>Thermotogati</taxon>
        <taxon>Thermotogota</taxon>
        <taxon>Thermotogae</taxon>
        <taxon>Mesoaciditogales</taxon>
        <taxon>Mesoaciditogaceae</taxon>
        <taxon>Mesoaciditoga</taxon>
    </lineage>
</organism>
<dbReference type="GO" id="GO:0003855">
    <property type="term" value="F:3-dehydroquinate dehydratase activity"/>
    <property type="evidence" value="ECO:0007669"/>
    <property type="project" value="UniProtKB-UniRule"/>
</dbReference>
<comment type="pathway">
    <text evidence="2 7">Metabolic intermediate biosynthesis; chorismate biosynthesis; chorismate from D-erythrose 4-phosphate and phosphoenolpyruvate: step 3/7.</text>
</comment>